<protein>
    <submittedName>
        <fullName evidence="1">Uncharacterized protein</fullName>
    </submittedName>
</protein>
<gene>
    <name evidence="1" type="ORF">EV182_008004</name>
</gene>
<accession>A0ACC1H9R9</accession>
<sequence length="226" mass="24159">SDSSEAEFKPHVWVSDDDLVSKIEVHKIEVDDKKVRFVVKAPRYSGKGECAVAKAELSIPSDVEKLGALSISFAGGSLSVDENVAKNVRFDSFHAGSVMGFYNLPTINADKVVIDNALGGIDAGLKIGSSAVVRSIKGDINVEIKLDNGNKEEIVVDNVMGSIKAVISENFVGKFKVSSVSGGSSVEDEGKDGHLHFDSDHPHFKKGLHFTGSKFKDGKGRISVNN</sequence>
<evidence type="ECO:0000313" key="1">
    <source>
        <dbReference type="EMBL" id="KAJ1670780.1"/>
    </source>
</evidence>
<comment type="caution">
    <text evidence="1">The sequence shown here is derived from an EMBL/GenBank/DDBJ whole genome shotgun (WGS) entry which is preliminary data.</text>
</comment>
<name>A0ACC1H9R9_9FUNG</name>
<feature type="non-terminal residue" evidence="1">
    <location>
        <position position="226"/>
    </location>
</feature>
<proteinExistence type="predicted"/>
<dbReference type="EMBL" id="JAMZIH010009080">
    <property type="protein sequence ID" value="KAJ1670780.1"/>
    <property type="molecule type" value="Genomic_DNA"/>
</dbReference>
<keyword evidence="2" id="KW-1185">Reference proteome</keyword>
<organism evidence="1 2">
    <name type="scientific">Spiromyces aspiralis</name>
    <dbReference type="NCBI Taxonomy" id="68401"/>
    <lineage>
        <taxon>Eukaryota</taxon>
        <taxon>Fungi</taxon>
        <taxon>Fungi incertae sedis</taxon>
        <taxon>Zoopagomycota</taxon>
        <taxon>Kickxellomycotina</taxon>
        <taxon>Kickxellomycetes</taxon>
        <taxon>Kickxellales</taxon>
        <taxon>Kickxellaceae</taxon>
        <taxon>Spiromyces</taxon>
    </lineage>
</organism>
<reference evidence="1" key="1">
    <citation type="submission" date="2022-06" db="EMBL/GenBank/DDBJ databases">
        <title>Phylogenomic reconstructions and comparative analyses of Kickxellomycotina fungi.</title>
        <authorList>
            <person name="Reynolds N.K."/>
            <person name="Stajich J.E."/>
            <person name="Barry K."/>
            <person name="Grigoriev I.V."/>
            <person name="Crous P."/>
            <person name="Smith M.E."/>
        </authorList>
    </citation>
    <scope>NUCLEOTIDE SEQUENCE</scope>
    <source>
        <strain evidence="1">RSA 2271</strain>
    </source>
</reference>
<dbReference type="Proteomes" id="UP001145114">
    <property type="component" value="Unassembled WGS sequence"/>
</dbReference>
<evidence type="ECO:0000313" key="2">
    <source>
        <dbReference type="Proteomes" id="UP001145114"/>
    </source>
</evidence>
<feature type="non-terminal residue" evidence="1">
    <location>
        <position position="1"/>
    </location>
</feature>